<sequence>MNWASACHAFIQYGDNYYSVFSALMDKSPWWRASALINGITGGISTLLVDVTIIWRCWVLWNCQWKIVLLPIICAIATTIMKIMQILSNFTYSTDDISKTAVFQQNIDWLLIYALLMLVTNLICTILMVYQIIHFAQRLFLFRSIISALIESSAIYTLVLIMYLALVGKNTMAAYYADVLAAYIRNIAPTLLVLHVAARPTSSSNDEESTDSTPLSDINFRPMGENNTGSDNSSDQSFSESHRTGTTEIIPINDDYHIIIFHKLGSA</sequence>
<reference evidence="4" key="1">
    <citation type="journal article" date="2017" name="Nat. Ecol. Evol.">
        <title>Genome expansion and lineage-specific genetic innovations in the forest pathogenic fungi Armillaria.</title>
        <authorList>
            <person name="Sipos G."/>
            <person name="Prasanna A.N."/>
            <person name="Walter M.C."/>
            <person name="O'Connor E."/>
            <person name="Balint B."/>
            <person name="Krizsan K."/>
            <person name="Kiss B."/>
            <person name="Hess J."/>
            <person name="Varga T."/>
            <person name="Slot J."/>
            <person name="Riley R."/>
            <person name="Boka B."/>
            <person name="Rigling D."/>
            <person name="Barry K."/>
            <person name="Lee J."/>
            <person name="Mihaltcheva S."/>
            <person name="LaButti K."/>
            <person name="Lipzen A."/>
            <person name="Waldron R."/>
            <person name="Moloney N.M."/>
            <person name="Sperisen C."/>
            <person name="Kredics L."/>
            <person name="Vagvoelgyi C."/>
            <person name="Patrignani A."/>
            <person name="Fitzpatrick D."/>
            <person name="Nagy I."/>
            <person name="Doyle S."/>
            <person name="Anderson J.B."/>
            <person name="Grigoriev I.V."/>
            <person name="Gueldener U."/>
            <person name="Muensterkoetter M."/>
            <person name="Nagy L.G."/>
        </authorList>
    </citation>
    <scope>NUCLEOTIDE SEQUENCE [LARGE SCALE GENOMIC DNA]</scope>
    <source>
        <strain evidence="4">C18/9</strain>
    </source>
</reference>
<dbReference type="OrthoDB" id="3022719at2759"/>
<feature type="transmembrane region" description="Helical" evidence="2">
    <location>
        <begin position="67"/>
        <end position="90"/>
    </location>
</feature>
<keyword evidence="2" id="KW-1133">Transmembrane helix</keyword>
<dbReference type="EMBL" id="FUEG01000029">
    <property type="protein sequence ID" value="SJL15561.1"/>
    <property type="molecule type" value="Genomic_DNA"/>
</dbReference>
<feature type="compositionally biased region" description="Low complexity" evidence="1">
    <location>
        <begin position="230"/>
        <end position="239"/>
    </location>
</feature>
<keyword evidence="4" id="KW-1185">Reference proteome</keyword>
<evidence type="ECO:0000313" key="3">
    <source>
        <dbReference type="EMBL" id="SJL15561.1"/>
    </source>
</evidence>
<dbReference type="AlphaFoldDB" id="A0A284S3H5"/>
<gene>
    <name evidence="3" type="ORF">ARMOST_19062</name>
</gene>
<protein>
    <submittedName>
        <fullName evidence="3">Uncharacterized protein</fullName>
    </submittedName>
</protein>
<keyword evidence="2" id="KW-0472">Membrane</keyword>
<dbReference type="OMA" id="NWASACH"/>
<dbReference type="STRING" id="47428.A0A284S3H5"/>
<evidence type="ECO:0000313" key="4">
    <source>
        <dbReference type="Proteomes" id="UP000219338"/>
    </source>
</evidence>
<proteinExistence type="predicted"/>
<organism evidence="3 4">
    <name type="scientific">Armillaria ostoyae</name>
    <name type="common">Armillaria root rot fungus</name>
    <dbReference type="NCBI Taxonomy" id="47428"/>
    <lineage>
        <taxon>Eukaryota</taxon>
        <taxon>Fungi</taxon>
        <taxon>Dikarya</taxon>
        <taxon>Basidiomycota</taxon>
        <taxon>Agaricomycotina</taxon>
        <taxon>Agaricomycetes</taxon>
        <taxon>Agaricomycetidae</taxon>
        <taxon>Agaricales</taxon>
        <taxon>Marasmiineae</taxon>
        <taxon>Physalacriaceae</taxon>
        <taxon>Armillaria</taxon>
    </lineage>
</organism>
<dbReference type="Proteomes" id="UP000219338">
    <property type="component" value="Unassembled WGS sequence"/>
</dbReference>
<feature type="region of interest" description="Disordered" evidence="1">
    <location>
        <begin position="202"/>
        <end position="244"/>
    </location>
</feature>
<feature type="transmembrane region" description="Helical" evidence="2">
    <location>
        <begin position="110"/>
        <end position="133"/>
    </location>
</feature>
<feature type="transmembrane region" description="Helical" evidence="2">
    <location>
        <begin position="145"/>
        <end position="167"/>
    </location>
</feature>
<evidence type="ECO:0000256" key="1">
    <source>
        <dbReference type="SAM" id="MobiDB-lite"/>
    </source>
</evidence>
<feature type="transmembrane region" description="Helical" evidence="2">
    <location>
        <begin position="35"/>
        <end position="55"/>
    </location>
</feature>
<accession>A0A284S3H5</accession>
<name>A0A284S3H5_ARMOS</name>
<evidence type="ECO:0000256" key="2">
    <source>
        <dbReference type="SAM" id="Phobius"/>
    </source>
</evidence>
<keyword evidence="2" id="KW-0812">Transmembrane</keyword>